<organism evidence="1 2">
    <name type="scientific">Mycobacterium kansasii 662</name>
    <dbReference type="NCBI Taxonomy" id="1299326"/>
    <lineage>
        <taxon>Bacteria</taxon>
        <taxon>Bacillati</taxon>
        <taxon>Actinomycetota</taxon>
        <taxon>Actinomycetes</taxon>
        <taxon>Mycobacteriales</taxon>
        <taxon>Mycobacteriaceae</taxon>
        <taxon>Mycobacterium</taxon>
    </lineage>
</organism>
<name>X7ZM71_MYCKA</name>
<dbReference type="Proteomes" id="UP000020561">
    <property type="component" value="Unassembled WGS sequence"/>
</dbReference>
<reference evidence="1 2" key="1">
    <citation type="submission" date="2013-12" db="EMBL/GenBank/DDBJ databases">
        <authorList>
            <person name="Brown-Elliot B."/>
            <person name="Wallace R."/>
            <person name="Lenaerts A."/>
            <person name="Ordway D."/>
            <person name="DeGroote M.A."/>
            <person name="Parker T."/>
            <person name="Sizemore C."/>
            <person name="Tallon L.J."/>
            <person name="Sadzewicz L.K."/>
            <person name="Sengamalay N."/>
            <person name="Fraser C.M."/>
            <person name="Hine E."/>
            <person name="Shefchek K.A."/>
            <person name="Das S.P."/>
            <person name="Tettelin H."/>
        </authorList>
    </citation>
    <scope>NUCLEOTIDE SEQUENCE [LARGE SCALE GENOMIC DNA]</scope>
    <source>
        <strain evidence="1 2">662</strain>
    </source>
</reference>
<evidence type="ECO:0000313" key="1">
    <source>
        <dbReference type="EMBL" id="EUA19763.1"/>
    </source>
</evidence>
<evidence type="ECO:0000313" key="2">
    <source>
        <dbReference type="Proteomes" id="UP000020561"/>
    </source>
</evidence>
<dbReference type="EMBL" id="JAOA01000002">
    <property type="protein sequence ID" value="EUA19763.1"/>
    <property type="molecule type" value="Genomic_DNA"/>
</dbReference>
<protein>
    <submittedName>
        <fullName evidence="1">Uncharacterized protein</fullName>
    </submittedName>
</protein>
<sequence>MQMATAAMFDILRDGRNSPELDARMDAIRAGRQPGHYGSWSATSAPLWPVPPVLS</sequence>
<dbReference type="PATRIC" id="fig|1299326.3.peg.1737"/>
<proteinExistence type="predicted"/>
<dbReference type="AlphaFoldDB" id="X7ZM71"/>
<comment type="caution">
    <text evidence="1">The sequence shown here is derived from an EMBL/GenBank/DDBJ whole genome shotgun (WGS) entry which is preliminary data.</text>
</comment>
<accession>X7ZM71</accession>
<gene>
    <name evidence="1" type="ORF">I545_1805</name>
</gene>